<reference evidence="2 3" key="1">
    <citation type="submission" date="2016-10" db="EMBL/GenBank/DDBJ databases">
        <authorList>
            <person name="de Groot N.N."/>
        </authorList>
    </citation>
    <scope>NUCLEOTIDE SEQUENCE [LARGE SCALE GENOMIC DNA]</scope>
    <source>
        <strain evidence="2 3">CGMCC 1.3702</strain>
    </source>
</reference>
<evidence type="ECO:0000313" key="3">
    <source>
        <dbReference type="Proteomes" id="UP000198642"/>
    </source>
</evidence>
<dbReference type="Proteomes" id="UP000198642">
    <property type="component" value="Unassembled WGS sequence"/>
</dbReference>
<feature type="coiled-coil region" evidence="1">
    <location>
        <begin position="27"/>
        <end position="57"/>
    </location>
</feature>
<dbReference type="EMBL" id="FOJW01000016">
    <property type="protein sequence ID" value="SFB32547.1"/>
    <property type="molecule type" value="Genomic_DNA"/>
</dbReference>
<dbReference type="STRING" id="237679.SAMN04488072_11615"/>
<sequence>MDAQRSERMENMLSQLISMVGSMRTEQTAMKEEQAAMREELAEIKNEQTDMKQKMTENDKRHREIMDEFKILRADQDHIWKKTVQNERDINQLKHQLTN</sequence>
<keyword evidence="3" id="KW-1185">Reference proteome</keyword>
<organism evidence="2 3">
    <name type="scientific">Lentibacillus halodurans</name>
    <dbReference type="NCBI Taxonomy" id="237679"/>
    <lineage>
        <taxon>Bacteria</taxon>
        <taxon>Bacillati</taxon>
        <taxon>Bacillota</taxon>
        <taxon>Bacilli</taxon>
        <taxon>Bacillales</taxon>
        <taxon>Bacillaceae</taxon>
        <taxon>Lentibacillus</taxon>
    </lineage>
</organism>
<accession>A0A1I1A3P9</accession>
<evidence type="ECO:0000256" key="1">
    <source>
        <dbReference type="SAM" id="Coils"/>
    </source>
</evidence>
<protein>
    <submittedName>
        <fullName evidence="2">Uncharacterized protein</fullName>
    </submittedName>
</protein>
<proteinExistence type="predicted"/>
<name>A0A1I1A3P9_9BACI</name>
<dbReference type="OrthoDB" id="2679795at2"/>
<dbReference type="AlphaFoldDB" id="A0A1I1A3P9"/>
<gene>
    <name evidence="2" type="ORF">SAMN04488072_11615</name>
</gene>
<keyword evidence="1" id="KW-0175">Coiled coil</keyword>
<evidence type="ECO:0000313" key="2">
    <source>
        <dbReference type="EMBL" id="SFB32547.1"/>
    </source>
</evidence>
<dbReference type="RefSeq" id="WP_090240682.1">
    <property type="nucleotide sequence ID" value="NZ_FOJW01000016.1"/>
</dbReference>